<organism evidence="1 2">
    <name type="scientific">Flavonifractor plautii</name>
    <name type="common">Fusobacterium plautii</name>
    <dbReference type="NCBI Taxonomy" id="292800"/>
    <lineage>
        <taxon>Bacteria</taxon>
        <taxon>Bacillati</taxon>
        <taxon>Bacillota</taxon>
        <taxon>Clostridia</taxon>
        <taxon>Eubacteriales</taxon>
        <taxon>Oscillospiraceae</taxon>
        <taxon>Flavonifractor</taxon>
    </lineage>
</organism>
<comment type="caution">
    <text evidence="1">The sequence shown here is derived from an EMBL/GenBank/DDBJ whole genome shotgun (WGS) entry which is preliminary data.</text>
</comment>
<evidence type="ECO:0000313" key="2">
    <source>
        <dbReference type="Proteomes" id="UP000434475"/>
    </source>
</evidence>
<dbReference type="EMBL" id="WKPR01000004">
    <property type="protein sequence ID" value="MSB18834.1"/>
    <property type="molecule type" value="Genomic_DNA"/>
</dbReference>
<sequence>MQSDERGGGGVVRPAPRFAYTEKFYEVFPFYLAIGMTAEQYWDGDCELVKYYRKAAKIRQDLKNQDAWLLGMYIYQAIGNLAPILRAFAKKGTKAMPYPDQPFALNTMQKGEKEQAKQEKQDEKAKAYFQALAMSFNKKFQEKGGGVNG</sequence>
<accession>A0A6I2QXD3</accession>
<proteinExistence type="predicted"/>
<name>A0A6I2QXD3_FLAPL</name>
<evidence type="ECO:0000313" key="1">
    <source>
        <dbReference type="EMBL" id="MSB18834.1"/>
    </source>
</evidence>
<gene>
    <name evidence="1" type="ORF">GKE97_04800</name>
</gene>
<protein>
    <submittedName>
        <fullName evidence="1">Uncharacterized protein</fullName>
    </submittedName>
</protein>
<reference evidence="1 2" key="1">
    <citation type="journal article" date="2019" name="Nat. Med.">
        <title>A library of human gut bacterial isolates paired with longitudinal multiomics data enables mechanistic microbiome research.</title>
        <authorList>
            <person name="Poyet M."/>
            <person name="Groussin M."/>
            <person name="Gibbons S.M."/>
            <person name="Avila-Pacheco J."/>
            <person name="Jiang X."/>
            <person name="Kearney S.M."/>
            <person name="Perrotta A.R."/>
            <person name="Berdy B."/>
            <person name="Zhao S."/>
            <person name="Lieberman T.D."/>
            <person name="Swanson P.K."/>
            <person name="Smith M."/>
            <person name="Roesemann S."/>
            <person name="Alexander J.E."/>
            <person name="Rich S.A."/>
            <person name="Livny J."/>
            <person name="Vlamakis H."/>
            <person name="Clish C."/>
            <person name="Bullock K."/>
            <person name="Deik A."/>
            <person name="Scott J."/>
            <person name="Pierce K.A."/>
            <person name="Xavier R.J."/>
            <person name="Alm E.J."/>
        </authorList>
    </citation>
    <scope>NUCLEOTIDE SEQUENCE [LARGE SCALE GENOMIC DNA]</scope>
    <source>
        <strain evidence="1 2">BIOML-A2</strain>
    </source>
</reference>
<dbReference type="Proteomes" id="UP000434475">
    <property type="component" value="Unassembled WGS sequence"/>
</dbReference>
<dbReference type="RefSeq" id="WP_172697281.1">
    <property type="nucleotide sequence ID" value="NZ_WKPR01000004.1"/>
</dbReference>
<dbReference type="AlphaFoldDB" id="A0A6I2QXD3"/>